<keyword evidence="3" id="KW-1185">Reference proteome</keyword>
<dbReference type="InterPro" id="IPR006674">
    <property type="entry name" value="HD_domain"/>
</dbReference>
<feature type="domain" description="HD" evidence="1">
    <location>
        <begin position="26"/>
        <end position="123"/>
    </location>
</feature>
<evidence type="ECO:0000259" key="1">
    <source>
        <dbReference type="PROSITE" id="PS51831"/>
    </source>
</evidence>
<proteinExistence type="predicted"/>
<comment type="caution">
    <text evidence="2">The sequence shown here is derived from an EMBL/GenBank/DDBJ whole genome shotgun (WGS) entry which is preliminary data.</text>
</comment>
<dbReference type="CDD" id="cd00077">
    <property type="entry name" value="HDc"/>
    <property type="match status" value="1"/>
</dbReference>
<dbReference type="InterPro" id="IPR003607">
    <property type="entry name" value="HD/PDEase_dom"/>
</dbReference>
<reference evidence="2 3" key="1">
    <citation type="journal article" date="2020" name="mSystems">
        <title>Defining Genomic and Predicted Metabolic Features of the Acetobacterium Genus.</title>
        <authorList>
            <person name="Ross D.E."/>
            <person name="Marshall C.W."/>
            <person name="Gulliver D."/>
            <person name="May H.D."/>
            <person name="Norman R.S."/>
        </authorList>
    </citation>
    <scope>NUCLEOTIDE SEQUENCE [LARGE SCALE GENOMIC DNA]</scope>
    <source>
        <strain evidence="2 3">DSM 9173</strain>
    </source>
</reference>
<protein>
    <submittedName>
        <fullName evidence="2">HD domain-containing protein</fullName>
    </submittedName>
</protein>
<dbReference type="SMART" id="SM00471">
    <property type="entry name" value="HDc"/>
    <property type="match status" value="1"/>
</dbReference>
<dbReference type="RefSeq" id="WP_148602204.1">
    <property type="nucleotide sequence ID" value="NZ_RXYB01000002.1"/>
</dbReference>
<gene>
    <name evidence="2" type="ORF">GH807_14855</name>
</gene>
<dbReference type="Pfam" id="PF13328">
    <property type="entry name" value="HD_4"/>
    <property type="match status" value="1"/>
</dbReference>
<dbReference type="Proteomes" id="UP000653358">
    <property type="component" value="Unassembled WGS sequence"/>
</dbReference>
<organism evidence="2 3">
    <name type="scientific">Acetobacterium tundrae</name>
    <dbReference type="NCBI Taxonomy" id="132932"/>
    <lineage>
        <taxon>Bacteria</taxon>
        <taxon>Bacillati</taxon>
        <taxon>Bacillota</taxon>
        <taxon>Clostridia</taxon>
        <taxon>Eubacteriales</taxon>
        <taxon>Eubacteriaceae</taxon>
        <taxon>Acetobacterium</taxon>
    </lineage>
</organism>
<dbReference type="PANTHER" id="PTHR46246">
    <property type="entry name" value="GUANOSINE-3',5'-BIS(DIPHOSPHATE) 3'-PYROPHOSPHOHYDROLASE MESH1"/>
    <property type="match status" value="1"/>
</dbReference>
<dbReference type="PROSITE" id="PS51831">
    <property type="entry name" value="HD"/>
    <property type="match status" value="1"/>
</dbReference>
<accession>A0ABR6WPR6</accession>
<evidence type="ECO:0000313" key="2">
    <source>
        <dbReference type="EMBL" id="MBC3798311.1"/>
    </source>
</evidence>
<sequence>MSVLKAIEFSANAHLGYFRKGSKVPYITHPFEVAKILAAAVDSETNEALICAGLLHDTVEDTETTMEIIQQEFGADVAALVASDSEDKTLSWEKRKQNTIDFLNNEATLDMQLLACADKLANLRSIKKDYAIIGDEVWNIFVRGKEKQAWYYKGVRDSLKSLGEFSMYQEFNQLVQEIFD</sequence>
<dbReference type="EMBL" id="WJBB01000025">
    <property type="protein sequence ID" value="MBC3798311.1"/>
    <property type="molecule type" value="Genomic_DNA"/>
</dbReference>
<dbReference type="PANTHER" id="PTHR46246:SF1">
    <property type="entry name" value="GUANOSINE-3',5'-BIS(DIPHOSPHATE) 3'-PYROPHOSPHOHYDROLASE MESH1"/>
    <property type="match status" value="1"/>
</dbReference>
<dbReference type="SUPFAM" id="SSF109604">
    <property type="entry name" value="HD-domain/PDEase-like"/>
    <property type="match status" value="1"/>
</dbReference>
<evidence type="ECO:0000313" key="3">
    <source>
        <dbReference type="Proteomes" id="UP000653358"/>
    </source>
</evidence>
<dbReference type="Gene3D" id="1.10.3210.10">
    <property type="entry name" value="Hypothetical protein af1432"/>
    <property type="match status" value="1"/>
</dbReference>
<name>A0ABR6WPR6_9FIRM</name>
<dbReference type="InterPro" id="IPR052194">
    <property type="entry name" value="MESH1"/>
</dbReference>